<dbReference type="SMART" id="SM00710">
    <property type="entry name" value="PbH1"/>
    <property type="match status" value="5"/>
</dbReference>
<dbReference type="InterPro" id="IPR012334">
    <property type="entry name" value="Pectin_lyas_fold"/>
</dbReference>
<feature type="domain" description="Right handed beta helix" evidence="2">
    <location>
        <begin position="265"/>
        <end position="405"/>
    </location>
</feature>
<name>A0A1I4J473_9RHOB</name>
<dbReference type="InterPro" id="IPR039448">
    <property type="entry name" value="Beta_helix"/>
</dbReference>
<keyword evidence="1" id="KW-0732">Signal</keyword>
<protein>
    <submittedName>
        <fullName evidence="3">Copper-binding protein (NosD)</fullName>
    </submittedName>
</protein>
<dbReference type="STRING" id="195913.SAMN04488004_13221"/>
<proteinExistence type="predicted"/>
<accession>A0A1I4J473</accession>
<evidence type="ECO:0000313" key="3">
    <source>
        <dbReference type="EMBL" id="SFL60931.1"/>
    </source>
</evidence>
<sequence>MSRDLRSSSAFRASLLLASACLAPSGILAEPVEQILSQARADYEDHAIQVAGIVSPEQMLARAGHALAAPPPQAAAPSAEFDLIDLRFILIEMARATGTNDQLSVLRAQPQGRLKALSIQKGDADLSTVIKTATDMGFYGADGLTIPLVIQAGARLTIADTLMLDRASGAFLINFGRMEVVGGSIIGTGTENANIPEFRPFFTTLGTGSFDVRGAVIQSLGFGSAPAFSGFAAIEAGLYRPEDVSSIQDTLLRDVMSTQFDGLQSPKIVGSIFDHSSGNALELRQTQNAQVSQNLFINSGGDALRITHGSVGTRVNDIEIYEAGLNGIRVNISSHATRLDDVTIWNAAKIGLSVDRSDCVAISHVSVLFPGQKGVSLRRTRATQLTDSSVLGSRNAGLFVAEQPDGTVLTLARNRIAGNRVGISTAAPAEIHLDANDFSQQFPRFLKGDLSGSIATLTANLTGSAPLVLQAGGTDPNLVPPITCTQAEES</sequence>
<feature type="chain" id="PRO_5011641747" evidence="1">
    <location>
        <begin position="30"/>
        <end position="490"/>
    </location>
</feature>
<reference evidence="3 4" key="1">
    <citation type="submission" date="2016-10" db="EMBL/GenBank/DDBJ databases">
        <authorList>
            <person name="de Groot N.N."/>
        </authorList>
    </citation>
    <scope>NUCLEOTIDE SEQUENCE [LARGE SCALE GENOMIC DNA]</scope>
    <source>
        <strain evidence="3 4">DSM 16199</strain>
    </source>
</reference>
<dbReference type="OrthoDB" id="7938081at2"/>
<dbReference type="Proteomes" id="UP000199550">
    <property type="component" value="Unassembled WGS sequence"/>
</dbReference>
<dbReference type="SUPFAM" id="SSF51126">
    <property type="entry name" value="Pectin lyase-like"/>
    <property type="match status" value="1"/>
</dbReference>
<evidence type="ECO:0000256" key="1">
    <source>
        <dbReference type="SAM" id="SignalP"/>
    </source>
</evidence>
<dbReference type="AlphaFoldDB" id="A0A1I4J473"/>
<feature type="signal peptide" evidence="1">
    <location>
        <begin position="1"/>
        <end position="29"/>
    </location>
</feature>
<organism evidence="3 4">
    <name type="scientific">Loktanella salsilacus</name>
    <dbReference type="NCBI Taxonomy" id="195913"/>
    <lineage>
        <taxon>Bacteria</taxon>
        <taxon>Pseudomonadati</taxon>
        <taxon>Pseudomonadota</taxon>
        <taxon>Alphaproteobacteria</taxon>
        <taxon>Rhodobacterales</taxon>
        <taxon>Roseobacteraceae</taxon>
        <taxon>Loktanella</taxon>
    </lineage>
</organism>
<keyword evidence="4" id="KW-1185">Reference proteome</keyword>
<gene>
    <name evidence="3" type="ORF">SAMN04488004_13221</name>
</gene>
<dbReference type="EMBL" id="FOTF01000032">
    <property type="protein sequence ID" value="SFL60931.1"/>
    <property type="molecule type" value="Genomic_DNA"/>
</dbReference>
<evidence type="ECO:0000313" key="4">
    <source>
        <dbReference type="Proteomes" id="UP000199550"/>
    </source>
</evidence>
<dbReference type="InterPro" id="IPR011050">
    <property type="entry name" value="Pectin_lyase_fold/virulence"/>
</dbReference>
<dbReference type="Gene3D" id="2.160.20.10">
    <property type="entry name" value="Single-stranded right-handed beta-helix, Pectin lyase-like"/>
    <property type="match status" value="1"/>
</dbReference>
<dbReference type="InterPro" id="IPR006626">
    <property type="entry name" value="PbH1"/>
</dbReference>
<dbReference type="Pfam" id="PF13229">
    <property type="entry name" value="Beta_helix"/>
    <property type="match status" value="1"/>
</dbReference>
<evidence type="ECO:0000259" key="2">
    <source>
        <dbReference type="Pfam" id="PF13229"/>
    </source>
</evidence>